<proteinExistence type="predicted"/>
<dbReference type="AlphaFoldDB" id="H2XT54"/>
<organism evidence="1 2">
    <name type="scientific">Ciona intestinalis</name>
    <name type="common">Transparent sea squirt</name>
    <name type="synonym">Ascidia intestinalis</name>
    <dbReference type="NCBI Taxonomy" id="7719"/>
    <lineage>
        <taxon>Eukaryota</taxon>
        <taxon>Metazoa</taxon>
        <taxon>Chordata</taxon>
        <taxon>Tunicata</taxon>
        <taxon>Ascidiacea</taxon>
        <taxon>Phlebobranchia</taxon>
        <taxon>Cionidae</taxon>
        <taxon>Ciona</taxon>
    </lineage>
</organism>
<dbReference type="InParanoid" id="H2XT54"/>
<evidence type="ECO:0000313" key="2">
    <source>
        <dbReference type="Proteomes" id="UP000008144"/>
    </source>
</evidence>
<sequence length="99" mass="11297">MWPSSCNIKIKQTELFMGIISGVNFVKYKDGIKPASCNETWKYYILTSGSSHFDNCAIGFFGMTRKCTGAWGWMSRNAKHCVGGRFRKYLNGERAFIYS</sequence>
<keyword evidence="2" id="KW-1185">Reference proteome</keyword>
<dbReference type="Proteomes" id="UP000008144">
    <property type="component" value="Unassembled WGS sequence"/>
</dbReference>
<accession>H2XT54</accession>
<reference evidence="2" key="1">
    <citation type="journal article" date="2002" name="Science">
        <title>The draft genome of Ciona intestinalis: insights into chordate and vertebrate origins.</title>
        <authorList>
            <person name="Dehal P."/>
            <person name="Satou Y."/>
            <person name="Campbell R.K."/>
            <person name="Chapman J."/>
            <person name="Degnan B."/>
            <person name="De Tomaso A."/>
            <person name="Davidson B."/>
            <person name="Di Gregorio A."/>
            <person name="Gelpke M."/>
            <person name="Goodstein D.M."/>
            <person name="Harafuji N."/>
            <person name="Hastings K.E."/>
            <person name="Ho I."/>
            <person name="Hotta K."/>
            <person name="Huang W."/>
            <person name="Kawashima T."/>
            <person name="Lemaire P."/>
            <person name="Martinez D."/>
            <person name="Meinertzhagen I.A."/>
            <person name="Necula S."/>
            <person name="Nonaka M."/>
            <person name="Putnam N."/>
            <person name="Rash S."/>
            <person name="Saiga H."/>
            <person name="Satake M."/>
            <person name="Terry A."/>
            <person name="Yamada L."/>
            <person name="Wang H.G."/>
            <person name="Awazu S."/>
            <person name="Azumi K."/>
            <person name="Boore J."/>
            <person name="Branno M."/>
            <person name="Chin-Bow S."/>
            <person name="DeSantis R."/>
            <person name="Doyle S."/>
            <person name="Francino P."/>
            <person name="Keys D.N."/>
            <person name="Haga S."/>
            <person name="Hayashi H."/>
            <person name="Hino K."/>
            <person name="Imai K.S."/>
            <person name="Inaba K."/>
            <person name="Kano S."/>
            <person name="Kobayashi K."/>
            <person name="Kobayashi M."/>
            <person name="Lee B.I."/>
            <person name="Makabe K.W."/>
            <person name="Manohar C."/>
            <person name="Matassi G."/>
            <person name="Medina M."/>
            <person name="Mochizuki Y."/>
            <person name="Mount S."/>
            <person name="Morishita T."/>
            <person name="Miura S."/>
            <person name="Nakayama A."/>
            <person name="Nishizaka S."/>
            <person name="Nomoto H."/>
            <person name="Ohta F."/>
            <person name="Oishi K."/>
            <person name="Rigoutsos I."/>
            <person name="Sano M."/>
            <person name="Sasaki A."/>
            <person name="Sasakura Y."/>
            <person name="Shoguchi E."/>
            <person name="Shin-i T."/>
            <person name="Spagnuolo A."/>
            <person name="Stainier D."/>
            <person name="Suzuki M.M."/>
            <person name="Tassy O."/>
            <person name="Takatori N."/>
            <person name="Tokuoka M."/>
            <person name="Yagi K."/>
            <person name="Yoshizaki F."/>
            <person name="Wada S."/>
            <person name="Zhang C."/>
            <person name="Hyatt P.D."/>
            <person name="Larimer F."/>
            <person name="Detter C."/>
            <person name="Doggett N."/>
            <person name="Glavina T."/>
            <person name="Hawkins T."/>
            <person name="Richardson P."/>
            <person name="Lucas S."/>
            <person name="Kohara Y."/>
            <person name="Levine M."/>
            <person name="Satoh N."/>
            <person name="Rokhsar D.S."/>
        </authorList>
    </citation>
    <scope>NUCLEOTIDE SEQUENCE [LARGE SCALE GENOMIC DNA]</scope>
</reference>
<reference evidence="1" key="2">
    <citation type="submission" date="2025-08" db="UniProtKB">
        <authorList>
            <consortium name="Ensembl"/>
        </authorList>
    </citation>
    <scope>IDENTIFICATION</scope>
</reference>
<protein>
    <submittedName>
        <fullName evidence="1">Uncharacterized protein</fullName>
    </submittedName>
</protein>
<reference evidence="1" key="3">
    <citation type="submission" date="2025-09" db="UniProtKB">
        <authorList>
            <consortium name="Ensembl"/>
        </authorList>
    </citation>
    <scope>IDENTIFICATION</scope>
</reference>
<evidence type="ECO:0000313" key="1">
    <source>
        <dbReference type="Ensembl" id="ENSCINP00000032838.1"/>
    </source>
</evidence>
<dbReference type="Ensembl" id="ENSCINT00000031223.1">
    <property type="protein sequence ID" value="ENSCINP00000032838.1"/>
    <property type="gene ID" value="ENSCING00000019665.1"/>
</dbReference>
<name>H2XT54_CIOIN</name>
<dbReference type="HOGENOM" id="CLU_2319505_0_0_1"/>